<feature type="transmembrane region" description="Helical" evidence="2">
    <location>
        <begin position="37"/>
        <end position="58"/>
    </location>
</feature>
<evidence type="ECO:0000313" key="3">
    <source>
        <dbReference type="EMBL" id="MCA9382194.1"/>
    </source>
</evidence>
<feature type="transmembrane region" description="Helical" evidence="2">
    <location>
        <begin position="356"/>
        <end position="374"/>
    </location>
</feature>
<proteinExistence type="predicted"/>
<feature type="transmembrane region" description="Helical" evidence="2">
    <location>
        <begin position="450"/>
        <end position="469"/>
    </location>
</feature>
<keyword evidence="2" id="KW-0472">Membrane</keyword>
<protein>
    <submittedName>
        <fullName evidence="3">Uncharacterized protein</fullName>
    </submittedName>
</protein>
<organism evidence="3 4">
    <name type="scientific">Candidatus Dojkabacteria bacterium</name>
    <dbReference type="NCBI Taxonomy" id="2099670"/>
    <lineage>
        <taxon>Bacteria</taxon>
        <taxon>Candidatus Dojkabacteria</taxon>
    </lineage>
</organism>
<accession>A0A955L3G6</accession>
<dbReference type="EMBL" id="JAGQLG010000079">
    <property type="protein sequence ID" value="MCA9382194.1"/>
    <property type="molecule type" value="Genomic_DNA"/>
</dbReference>
<feature type="transmembrane region" description="Helical" evidence="2">
    <location>
        <begin position="394"/>
        <end position="418"/>
    </location>
</feature>
<evidence type="ECO:0000256" key="2">
    <source>
        <dbReference type="SAM" id="Phobius"/>
    </source>
</evidence>
<feature type="compositionally biased region" description="Polar residues" evidence="1">
    <location>
        <begin position="1"/>
        <end position="16"/>
    </location>
</feature>
<reference evidence="3" key="1">
    <citation type="submission" date="2020-04" db="EMBL/GenBank/DDBJ databases">
        <authorList>
            <person name="Zhang T."/>
        </authorList>
    </citation>
    <scope>NUCLEOTIDE SEQUENCE</scope>
    <source>
        <strain evidence="3">HKST-UBA10</strain>
    </source>
</reference>
<gene>
    <name evidence="3" type="ORF">KC660_02180</name>
</gene>
<feature type="region of interest" description="Disordered" evidence="1">
    <location>
        <begin position="1"/>
        <end position="28"/>
    </location>
</feature>
<evidence type="ECO:0000313" key="4">
    <source>
        <dbReference type="Proteomes" id="UP000782843"/>
    </source>
</evidence>
<comment type="caution">
    <text evidence="3">The sequence shown here is derived from an EMBL/GenBank/DDBJ whole genome shotgun (WGS) entry which is preliminary data.</text>
</comment>
<feature type="transmembrane region" description="Helical" evidence="2">
    <location>
        <begin position="425"/>
        <end position="444"/>
    </location>
</feature>
<evidence type="ECO:0000256" key="1">
    <source>
        <dbReference type="SAM" id="MobiDB-lite"/>
    </source>
</evidence>
<feature type="transmembrane region" description="Helical" evidence="2">
    <location>
        <begin position="325"/>
        <end position="344"/>
    </location>
</feature>
<dbReference type="Proteomes" id="UP000782843">
    <property type="component" value="Unassembled WGS sequence"/>
</dbReference>
<name>A0A955L3G6_9BACT</name>
<reference evidence="3" key="2">
    <citation type="journal article" date="2021" name="Microbiome">
        <title>Successional dynamics and alternative stable states in a saline activated sludge microbial community over 9 years.</title>
        <authorList>
            <person name="Wang Y."/>
            <person name="Ye J."/>
            <person name="Ju F."/>
            <person name="Liu L."/>
            <person name="Boyd J.A."/>
            <person name="Deng Y."/>
            <person name="Parks D.H."/>
            <person name="Jiang X."/>
            <person name="Yin X."/>
            <person name="Woodcroft B.J."/>
            <person name="Tyson G.W."/>
            <person name="Hugenholtz P."/>
            <person name="Polz M.F."/>
            <person name="Zhang T."/>
        </authorList>
    </citation>
    <scope>NUCLEOTIDE SEQUENCE</scope>
    <source>
        <strain evidence="3">HKST-UBA10</strain>
    </source>
</reference>
<dbReference type="AlphaFoldDB" id="A0A955L3G6"/>
<sequence>MDTPASAQPNPAQVSKPTPEKAQTVEKKAKPKDQQLFIKYAIAVFIFTGFIAMFSLIMSQVAANRESIATRNYNDVSNIYNGPLEQSAPNLGALDTTSTLYKEYSLTPDTAKSYVDNTNLTSTDGTANITVDFVKKGLVYQPSYKTEFSAKYILKNSSDKTSLVAFEFPFPSNTSNTEISNARMFVDGEEVMNAKSKVRTSTTGAYYEDYPSYKPPVYNSDGLKWEGDVEANGQRVIEVSYNTVGLSTFTYDGIENPKGSQDFKFNVKINGIRSYDVISGLSVDQRNFGDNNVELVWDKTDLYSSPSVSVAIGDKLNPASQVSKVYLIMVPLYIAFAAIILFLAYRFGKRLSLFDLFLITVLFILFFPFFHYLASFTIDPTMDVFSSFASVGTFSMPLFGAFAIAWLIIGGLILYLLAKLSGKRFALKYAVPVVVLFLAFFPLVVTVPEYSMLLVLFGVIALVAIVMQVKLNMQKQDQAMVS</sequence>
<keyword evidence="2" id="KW-1133">Transmembrane helix</keyword>
<keyword evidence="2" id="KW-0812">Transmembrane</keyword>